<dbReference type="InterPro" id="IPR011990">
    <property type="entry name" value="TPR-like_helical_dom_sf"/>
</dbReference>
<dbReference type="InterPro" id="IPR002885">
    <property type="entry name" value="PPR_rpt"/>
</dbReference>
<comment type="similarity">
    <text evidence="1">Belongs to the PPR family. P subfamily.</text>
</comment>
<dbReference type="PANTHER" id="PTHR46128:SF358">
    <property type="entry name" value="TETRATRICOPEPTIDE REPEAT (TPR)-LIKE SUPERFAMILY PROTEIN"/>
    <property type="match status" value="1"/>
</dbReference>
<dbReference type="PANTHER" id="PTHR46128">
    <property type="entry name" value="MITOCHONDRIAL GROUP I INTRON SPLICING FACTOR CCM1"/>
    <property type="match status" value="1"/>
</dbReference>
<dbReference type="EMBL" id="JACBKZ010000014">
    <property type="protein sequence ID" value="KAF5934072.1"/>
    <property type="molecule type" value="Genomic_DNA"/>
</dbReference>
<evidence type="ECO:0000313" key="5">
    <source>
        <dbReference type="Proteomes" id="UP000593564"/>
    </source>
</evidence>
<feature type="repeat" description="PPR" evidence="3">
    <location>
        <begin position="25"/>
        <end position="59"/>
    </location>
</feature>
<sequence>MCKAGKLDDVRKLYLYLSANRFKPDVRTYNIMISGLCKGTLLDEASELLMKMEEERCSLDFYSYNKLVQRFLQNNGAQKALQLLHTQEWGMNHNCQGSYGKCGGGH</sequence>
<organism evidence="4 5">
    <name type="scientific">Camellia sinensis</name>
    <name type="common">Tea plant</name>
    <name type="synonym">Thea sinensis</name>
    <dbReference type="NCBI Taxonomy" id="4442"/>
    <lineage>
        <taxon>Eukaryota</taxon>
        <taxon>Viridiplantae</taxon>
        <taxon>Streptophyta</taxon>
        <taxon>Embryophyta</taxon>
        <taxon>Tracheophyta</taxon>
        <taxon>Spermatophyta</taxon>
        <taxon>Magnoliopsida</taxon>
        <taxon>eudicotyledons</taxon>
        <taxon>Gunneridae</taxon>
        <taxon>Pentapetalae</taxon>
        <taxon>asterids</taxon>
        <taxon>Ericales</taxon>
        <taxon>Theaceae</taxon>
        <taxon>Camellia</taxon>
    </lineage>
</organism>
<protein>
    <recommendedName>
        <fullName evidence="6">Pentacotripeptide-repeat region of PRORP domain-containing protein</fullName>
    </recommendedName>
</protein>
<dbReference type="PROSITE" id="PS51375">
    <property type="entry name" value="PPR"/>
    <property type="match status" value="1"/>
</dbReference>
<keyword evidence="5" id="KW-1185">Reference proteome</keyword>
<proteinExistence type="inferred from homology"/>
<dbReference type="InterPro" id="IPR050872">
    <property type="entry name" value="PPR_P_subfamily"/>
</dbReference>
<reference evidence="5" key="1">
    <citation type="journal article" date="2020" name="Nat. Commun.">
        <title>Genome assembly of wild tea tree DASZ reveals pedigree and selection history of tea varieties.</title>
        <authorList>
            <person name="Zhang W."/>
            <person name="Zhang Y."/>
            <person name="Qiu H."/>
            <person name="Guo Y."/>
            <person name="Wan H."/>
            <person name="Zhang X."/>
            <person name="Scossa F."/>
            <person name="Alseekh S."/>
            <person name="Zhang Q."/>
            <person name="Wang P."/>
            <person name="Xu L."/>
            <person name="Schmidt M.H."/>
            <person name="Jia X."/>
            <person name="Li D."/>
            <person name="Zhu A."/>
            <person name="Guo F."/>
            <person name="Chen W."/>
            <person name="Ni D."/>
            <person name="Usadel B."/>
            <person name="Fernie A.R."/>
            <person name="Wen W."/>
        </authorList>
    </citation>
    <scope>NUCLEOTIDE SEQUENCE [LARGE SCALE GENOMIC DNA]</scope>
    <source>
        <strain evidence="5">cv. G240</strain>
    </source>
</reference>
<dbReference type="Proteomes" id="UP000593564">
    <property type="component" value="Unassembled WGS sequence"/>
</dbReference>
<evidence type="ECO:0008006" key="6">
    <source>
        <dbReference type="Google" id="ProtNLM"/>
    </source>
</evidence>
<evidence type="ECO:0000256" key="3">
    <source>
        <dbReference type="PROSITE-ProRule" id="PRU00708"/>
    </source>
</evidence>
<name>A0A7J7G0B9_CAMSI</name>
<dbReference type="AlphaFoldDB" id="A0A7J7G0B9"/>
<dbReference type="NCBIfam" id="TIGR00756">
    <property type="entry name" value="PPR"/>
    <property type="match status" value="1"/>
</dbReference>
<gene>
    <name evidence="4" type="ORF">HYC85_030243</name>
</gene>
<keyword evidence="2" id="KW-0677">Repeat</keyword>
<accession>A0A7J7G0B9</accession>
<dbReference type="Gene3D" id="1.25.40.10">
    <property type="entry name" value="Tetratricopeptide repeat domain"/>
    <property type="match status" value="1"/>
</dbReference>
<evidence type="ECO:0000256" key="1">
    <source>
        <dbReference type="ARBA" id="ARBA00007626"/>
    </source>
</evidence>
<reference evidence="4 5" key="2">
    <citation type="submission" date="2020-07" db="EMBL/GenBank/DDBJ databases">
        <title>Genome assembly of wild tea tree DASZ reveals pedigree and selection history of tea varieties.</title>
        <authorList>
            <person name="Zhang W."/>
        </authorList>
    </citation>
    <scope>NUCLEOTIDE SEQUENCE [LARGE SCALE GENOMIC DNA]</scope>
    <source>
        <strain evidence="5">cv. G240</strain>
        <tissue evidence="4">Leaf</tissue>
    </source>
</reference>
<evidence type="ECO:0000256" key="2">
    <source>
        <dbReference type="ARBA" id="ARBA00022737"/>
    </source>
</evidence>
<comment type="caution">
    <text evidence="4">The sequence shown here is derived from an EMBL/GenBank/DDBJ whole genome shotgun (WGS) entry which is preliminary data.</text>
</comment>
<evidence type="ECO:0000313" key="4">
    <source>
        <dbReference type="EMBL" id="KAF5934072.1"/>
    </source>
</evidence>
<dbReference type="Pfam" id="PF12854">
    <property type="entry name" value="PPR_1"/>
    <property type="match status" value="1"/>
</dbReference>